<comment type="catalytic activity">
    <reaction evidence="14">
        <text>adenosine(2503) in 23S rRNA + 2 reduced [2Fe-2S]-[ferredoxin] + 2 S-adenosyl-L-methionine = 2-methyladenosine(2503) in 23S rRNA + 5'-deoxyadenosine + L-methionine + 2 oxidized [2Fe-2S]-[ferredoxin] + S-adenosyl-L-homocysteine</text>
        <dbReference type="Rhea" id="RHEA:42916"/>
        <dbReference type="Rhea" id="RHEA-COMP:10000"/>
        <dbReference type="Rhea" id="RHEA-COMP:10001"/>
        <dbReference type="Rhea" id="RHEA-COMP:10152"/>
        <dbReference type="Rhea" id="RHEA-COMP:10282"/>
        <dbReference type="ChEBI" id="CHEBI:17319"/>
        <dbReference type="ChEBI" id="CHEBI:33737"/>
        <dbReference type="ChEBI" id="CHEBI:33738"/>
        <dbReference type="ChEBI" id="CHEBI:57844"/>
        <dbReference type="ChEBI" id="CHEBI:57856"/>
        <dbReference type="ChEBI" id="CHEBI:59789"/>
        <dbReference type="ChEBI" id="CHEBI:74411"/>
        <dbReference type="ChEBI" id="CHEBI:74497"/>
        <dbReference type="EC" id="2.1.1.192"/>
    </reaction>
</comment>
<comment type="miscellaneous">
    <text evidence="14">Reaction proceeds by a ping-pong mechanism involving intermediate methylation of a conserved cysteine residue.</text>
</comment>
<evidence type="ECO:0000256" key="2">
    <source>
        <dbReference type="ARBA" id="ARBA00007544"/>
    </source>
</evidence>
<feature type="active site" description="S-methylcysteine intermediate" evidence="14">
    <location>
        <position position="350"/>
    </location>
</feature>
<dbReference type="PROSITE" id="PS51918">
    <property type="entry name" value="RADICAL_SAM"/>
    <property type="match status" value="1"/>
</dbReference>
<dbReference type="Proteomes" id="UP000271533">
    <property type="component" value="Chromosome"/>
</dbReference>
<evidence type="ECO:0000256" key="11">
    <source>
        <dbReference type="ARBA" id="ARBA00023004"/>
    </source>
</evidence>
<evidence type="ECO:0000256" key="14">
    <source>
        <dbReference type="HAMAP-Rule" id="MF_01849"/>
    </source>
</evidence>
<dbReference type="NCBIfam" id="TIGR00048">
    <property type="entry name" value="rRNA_mod_RlmN"/>
    <property type="match status" value="1"/>
</dbReference>
<comment type="catalytic activity">
    <reaction evidence="14">
        <text>adenosine(37) in tRNA + 2 reduced [2Fe-2S]-[ferredoxin] + 2 S-adenosyl-L-methionine = 2-methyladenosine(37) in tRNA + 5'-deoxyadenosine + L-methionine + 2 oxidized [2Fe-2S]-[ferredoxin] + S-adenosyl-L-homocysteine</text>
        <dbReference type="Rhea" id="RHEA:43332"/>
        <dbReference type="Rhea" id="RHEA-COMP:10000"/>
        <dbReference type="Rhea" id="RHEA-COMP:10001"/>
        <dbReference type="Rhea" id="RHEA-COMP:10162"/>
        <dbReference type="Rhea" id="RHEA-COMP:10485"/>
        <dbReference type="ChEBI" id="CHEBI:17319"/>
        <dbReference type="ChEBI" id="CHEBI:33737"/>
        <dbReference type="ChEBI" id="CHEBI:33738"/>
        <dbReference type="ChEBI" id="CHEBI:57844"/>
        <dbReference type="ChEBI" id="CHEBI:57856"/>
        <dbReference type="ChEBI" id="CHEBI:59789"/>
        <dbReference type="ChEBI" id="CHEBI:74411"/>
        <dbReference type="ChEBI" id="CHEBI:74497"/>
        <dbReference type="EC" id="2.1.1.192"/>
    </reaction>
</comment>
<evidence type="ECO:0000256" key="12">
    <source>
        <dbReference type="ARBA" id="ARBA00023014"/>
    </source>
</evidence>
<keyword evidence="12 14" id="KW-0411">Iron-sulfur</keyword>
<dbReference type="GO" id="GO:0000049">
    <property type="term" value="F:tRNA binding"/>
    <property type="evidence" value="ECO:0007669"/>
    <property type="project" value="UniProtKB-UniRule"/>
</dbReference>
<dbReference type="GO" id="GO:0046872">
    <property type="term" value="F:metal ion binding"/>
    <property type="evidence" value="ECO:0007669"/>
    <property type="project" value="UniProtKB-KW"/>
</dbReference>
<dbReference type="RefSeq" id="WP_158361337.1">
    <property type="nucleotide sequence ID" value="NZ_CP032759.1"/>
</dbReference>
<evidence type="ECO:0000256" key="5">
    <source>
        <dbReference type="ARBA" id="ARBA00022552"/>
    </source>
</evidence>
<dbReference type="SUPFAM" id="SSF102114">
    <property type="entry name" value="Radical SAM enzymes"/>
    <property type="match status" value="1"/>
</dbReference>
<dbReference type="EC" id="2.1.1.192" evidence="14"/>
<dbReference type="InterPro" id="IPR007197">
    <property type="entry name" value="rSAM"/>
</dbReference>
<organism evidence="16 17">
    <name type="scientific">Buchnera aphidicola subsp. Rhopalosiphum maidis</name>
    <dbReference type="NCBI Taxonomy" id="118109"/>
    <lineage>
        <taxon>Bacteria</taxon>
        <taxon>Pseudomonadati</taxon>
        <taxon>Pseudomonadota</taxon>
        <taxon>Gammaproteobacteria</taxon>
        <taxon>Enterobacterales</taxon>
        <taxon>Erwiniaceae</taxon>
        <taxon>Buchnera</taxon>
    </lineage>
</organism>
<evidence type="ECO:0000259" key="15">
    <source>
        <dbReference type="PROSITE" id="PS51918"/>
    </source>
</evidence>
<evidence type="ECO:0000256" key="13">
    <source>
        <dbReference type="ARBA" id="ARBA00023157"/>
    </source>
</evidence>
<dbReference type="GO" id="GO:0070475">
    <property type="term" value="P:rRNA base methylation"/>
    <property type="evidence" value="ECO:0007669"/>
    <property type="project" value="UniProtKB-UniRule"/>
</dbReference>
<evidence type="ECO:0000256" key="1">
    <source>
        <dbReference type="ARBA" id="ARBA00004496"/>
    </source>
</evidence>
<accession>A0A3G2I671</accession>
<feature type="active site" description="Proton acceptor" evidence="14">
    <location>
        <position position="102"/>
    </location>
</feature>
<reference evidence="16 17" key="1">
    <citation type="submission" date="2018-10" db="EMBL/GenBank/DDBJ databases">
        <title>Genome sequence of the corn leaf aphid (Rhopalosiphum maidis Fitch).</title>
        <authorList>
            <person name="Chen W."/>
            <person name="Shakir S."/>
            <person name="Bigham M."/>
            <person name="Fei Z."/>
            <person name="Jander G."/>
        </authorList>
    </citation>
    <scope>NUCLEOTIDE SEQUENCE [LARGE SCALE GENOMIC DNA]</scope>
    <source>
        <strain evidence="16 17">BTI</strain>
    </source>
</reference>
<dbReference type="SFLD" id="SFLDG01062">
    <property type="entry name" value="methyltransferase_(Class_A)"/>
    <property type="match status" value="1"/>
</dbReference>
<dbReference type="EMBL" id="CP032759">
    <property type="protein sequence ID" value="AYN24779.1"/>
    <property type="molecule type" value="Genomic_DNA"/>
</dbReference>
<comment type="similarity">
    <text evidence="2 14">Belongs to the radical SAM superfamily. RlmN family.</text>
</comment>
<comment type="subcellular location">
    <subcellularLocation>
        <location evidence="1 14">Cytoplasm</location>
    </subcellularLocation>
</comment>
<dbReference type="PIRSF" id="PIRSF006004">
    <property type="entry name" value="CHP00048"/>
    <property type="match status" value="1"/>
</dbReference>
<dbReference type="Pfam" id="PF04055">
    <property type="entry name" value="Radical_SAM"/>
    <property type="match status" value="1"/>
</dbReference>
<keyword evidence="3 14" id="KW-0004">4Fe-4S</keyword>
<keyword evidence="5 14" id="KW-0698">rRNA processing</keyword>
<evidence type="ECO:0000256" key="3">
    <source>
        <dbReference type="ARBA" id="ARBA00022485"/>
    </source>
</evidence>
<keyword evidence="10 14" id="KW-0479">Metal-binding</keyword>
<feature type="binding site" evidence="14">
    <location>
        <position position="122"/>
    </location>
    <ligand>
        <name>[4Fe-4S] cluster</name>
        <dbReference type="ChEBI" id="CHEBI:49883"/>
        <note>4Fe-4S-S-AdoMet</note>
    </ligand>
</feature>
<dbReference type="Gene3D" id="1.10.150.530">
    <property type="match status" value="1"/>
</dbReference>
<dbReference type="InterPro" id="IPR013785">
    <property type="entry name" value="Aldolase_TIM"/>
</dbReference>
<dbReference type="PANTHER" id="PTHR30544">
    <property type="entry name" value="23S RRNA METHYLTRANSFERASE"/>
    <property type="match status" value="1"/>
</dbReference>
<dbReference type="FunFam" id="3.20.20.70:FF:000008">
    <property type="entry name" value="Dual-specificity RNA methyltransferase RlmN"/>
    <property type="match status" value="1"/>
</dbReference>
<evidence type="ECO:0000256" key="8">
    <source>
        <dbReference type="ARBA" id="ARBA00022691"/>
    </source>
</evidence>
<protein>
    <recommendedName>
        <fullName evidence="14">Dual-specificity RNA methyltransferase RlmN</fullName>
        <ecNumber evidence="14">2.1.1.192</ecNumber>
    </recommendedName>
    <alternativeName>
        <fullName evidence="14">23S rRNA (adenine(2503)-C(2))-methyltransferase</fullName>
    </alternativeName>
    <alternativeName>
        <fullName evidence="14">23S rRNA m2A2503 methyltransferase</fullName>
    </alternativeName>
    <alternativeName>
        <fullName evidence="14">Ribosomal RNA large subunit methyltransferase N</fullName>
    </alternativeName>
    <alternativeName>
        <fullName evidence="14">tRNA (adenine(37)-C(2))-methyltransferase</fullName>
    </alternativeName>
    <alternativeName>
        <fullName evidence="14">tRNA m2A37 methyltransferase</fullName>
    </alternativeName>
</protein>
<sequence length="363" mass="41136">MHKSINIQNISNDKINLLDLNPKEIEIFLISIGAKKFSTEQLMKWIYNYNCSNFNLMSNLKKDIRKKLNEKSCIFASNFTEEKVSYDGTIKWITSINKQKIETIYIPEKKRATLCVSSQIGCALRCDFCATGQQGFNRNLRVSEIISQIWQANKILREKKNNSLITNIVFMGMGEPLLNLNNVVSAIKIILDKNGFGLSKRRITLSTSGIVPALDKLSKKIDVSLAISLHAPNDFIRNSIMPINKKYNIKSFLNSVSQYLKFSRANRGGVTVEYVMLSGINDSNENAKELANILKKIPSKINLIPWNSFKNANFISSSKKRINIFANILRTKGFNTTIRKNRGQDINAACGQLTGEIINRIRN</sequence>
<evidence type="ECO:0000256" key="6">
    <source>
        <dbReference type="ARBA" id="ARBA00022603"/>
    </source>
</evidence>
<feature type="binding site" evidence="14">
    <location>
        <position position="126"/>
    </location>
    <ligand>
        <name>[4Fe-4S] cluster</name>
        <dbReference type="ChEBI" id="CHEBI:49883"/>
        <note>4Fe-4S-S-AdoMet</note>
    </ligand>
</feature>
<keyword evidence="6 14" id="KW-0489">Methyltransferase</keyword>
<dbReference type="PANTHER" id="PTHR30544:SF5">
    <property type="entry name" value="RADICAL SAM CORE DOMAIN-CONTAINING PROTEIN"/>
    <property type="match status" value="1"/>
</dbReference>
<dbReference type="InterPro" id="IPR048641">
    <property type="entry name" value="RlmN_N"/>
</dbReference>
<dbReference type="GO" id="GO:0019843">
    <property type="term" value="F:rRNA binding"/>
    <property type="evidence" value="ECO:0007669"/>
    <property type="project" value="UniProtKB-UniRule"/>
</dbReference>
<comment type="function">
    <text evidence="14">Specifically methylates position 2 of adenine 2503 in 23S rRNA and position 2 of adenine 37 in tRNAs. m2A2503 modification seems to play a crucial role in the proofreading step occurring at the peptidyl transferase center and thus would serve to optimize ribosomal fidelity.</text>
</comment>
<evidence type="ECO:0000313" key="17">
    <source>
        <dbReference type="Proteomes" id="UP000271533"/>
    </source>
</evidence>
<dbReference type="CDD" id="cd01335">
    <property type="entry name" value="Radical_SAM"/>
    <property type="match status" value="1"/>
</dbReference>
<evidence type="ECO:0000256" key="10">
    <source>
        <dbReference type="ARBA" id="ARBA00022723"/>
    </source>
</evidence>
<dbReference type="GO" id="GO:0070040">
    <property type="term" value="F:rRNA (adenine(2503)-C2-)-methyltransferase activity"/>
    <property type="evidence" value="ECO:0007669"/>
    <property type="project" value="UniProtKB-UniRule"/>
</dbReference>
<feature type="binding site" evidence="14">
    <location>
        <begin position="174"/>
        <end position="175"/>
    </location>
    <ligand>
        <name>S-adenosyl-L-methionine</name>
        <dbReference type="ChEBI" id="CHEBI:59789"/>
    </ligand>
</feature>
<dbReference type="InterPro" id="IPR058240">
    <property type="entry name" value="rSAM_sf"/>
</dbReference>
<dbReference type="AlphaFoldDB" id="A0A3G2I671"/>
<dbReference type="Gene3D" id="3.20.20.70">
    <property type="entry name" value="Aldolase class I"/>
    <property type="match status" value="1"/>
</dbReference>
<dbReference type="OrthoDB" id="9793973at2"/>
<dbReference type="HAMAP" id="MF_01849">
    <property type="entry name" value="RNA_methyltr_RlmN"/>
    <property type="match status" value="1"/>
</dbReference>
<evidence type="ECO:0000313" key="16">
    <source>
        <dbReference type="EMBL" id="AYN24779.1"/>
    </source>
</evidence>
<feature type="binding site" evidence="14">
    <location>
        <position position="307"/>
    </location>
    <ligand>
        <name>S-adenosyl-L-methionine</name>
        <dbReference type="ChEBI" id="CHEBI:59789"/>
    </ligand>
</feature>
<dbReference type="GO" id="GO:0002935">
    <property type="term" value="F:tRNA (adenine(37)-C2)-methyltransferase activity"/>
    <property type="evidence" value="ECO:0007669"/>
    <property type="project" value="UniProtKB-UniRule"/>
</dbReference>
<keyword evidence="13 14" id="KW-1015">Disulfide bond</keyword>
<feature type="domain" description="Radical SAM core" evidence="15">
    <location>
        <begin position="108"/>
        <end position="347"/>
    </location>
</feature>
<dbReference type="InterPro" id="IPR027492">
    <property type="entry name" value="RNA_MTrfase_RlmN"/>
</dbReference>
<dbReference type="GO" id="GO:0030488">
    <property type="term" value="P:tRNA methylation"/>
    <property type="evidence" value="ECO:0007669"/>
    <property type="project" value="UniProtKB-UniRule"/>
</dbReference>
<feature type="binding site" evidence="14">
    <location>
        <position position="206"/>
    </location>
    <ligand>
        <name>S-adenosyl-L-methionine</name>
        <dbReference type="ChEBI" id="CHEBI:59789"/>
    </ligand>
</feature>
<comment type="caution">
    <text evidence="14">Lacks conserved residue(s) required for the propagation of feature annotation.</text>
</comment>
<name>A0A3G2I671_BUCRM</name>
<keyword evidence="9 14" id="KW-0819">tRNA processing</keyword>
<keyword evidence="8 14" id="KW-0949">S-adenosyl-L-methionine</keyword>
<evidence type="ECO:0000256" key="4">
    <source>
        <dbReference type="ARBA" id="ARBA00022490"/>
    </source>
</evidence>
<keyword evidence="7 14" id="KW-0808">Transferase</keyword>
<dbReference type="InterPro" id="IPR040072">
    <property type="entry name" value="Methyltransferase_A"/>
</dbReference>
<dbReference type="GO" id="GO:0005737">
    <property type="term" value="C:cytoplasm"/>
    <property type="evidence" value="ECO:0007669"/>
    <property type="project" value="UniProtKB-SubCell"/>
</dbReference>
<feature type="binding site" evidence="14">
    <location>
        <position position="129"/>
    </location>
    <ligand>
        <name>[4Fe-4S] cluster</name>
        <dbReference type="ChEBI" id="CHEBI:49883"/>
        <note>4Fe-4S-S-AdoMet</note>
    </ligand>
</feature>
<dbReference type="InterPro" id="IPR004383">
    <property type="entry name" value="rRNA_lsu_MTrfase_RlmN/Cfr"/>
</dbReference>
<keyword evidence="4 14" id="KW-0963">Cytoplasm</keyword>
<evidence type="ECO:0000256" key="7">
    <source>
        <dbReference type="ARBA" id="ARBA00022679"/>
    </source>
</evidence>
<dbReference type="SFLD" id="SFLDF00275">
    <property type="entry name" value="adenosine_C2_methyltransferase"/>
    <property type="match status" value="1"/>
</dbReference>
<keyword evidence="11 14" id="KW-0408">Iron</keyword>
<dbReference type="Pfam" id="PF21016">
    <property type="entry name" value="RlmN_N"/>
    <property type="match status" value="1"/>
</dbReference>
<proteinExistence type="inferred from homology"/>
<comment type="cofactor">
    <cofactor evidence="14">
        <name>[4Fe-4S] cluster</name>
        <dbReference type="ChEBI" id="CHEBI:49883"/>
    </cofactor>
    <text evidence="14">Binds 1 [4Fe-4S] cluster. The cluster is coordinated with 3 cysteines and an exchangeable S-adenosyl-L-methionine.</text>
</comment>
<evidence type="ECO:0000256" key="9">
    <source>
        <dbReference type="ARBA" id="ARBA00022694"/>
    </source>
</evidence>
<dbReference type="GO" id="GO:0051539">
    <property type="term" value="F:4 iron, 4 sulfur cluster binding"/>
    <property type="evidence" value="ECO:0007669"/>
    <property type="project" value="UniProtKB-UniRule"/>
</dbReference>
<dbReference type="SFLD" id="SFLDS00029">
    <property type="entry name" value="Radical_SAM"/>
    <property type="match status" value="1"/>
</dbReference>
<gene>
    <name evidence="14 16" type="primary">rlmN</name>
    <name evidence="16" type="ORF">D8S97_02325</name>
</gene>
<feature type="binding site" evidence="14">
    <location>
        <begin position="228"/>
        <end position="230"/>
    </location>
    <ligand>
        <name>S-adenosyl-L-methionine</name>
        <dbReference type="ChEBI" id="CHEBI:59789"/>
    </ligand>
</feature>